<gene>
    <name evidence="2" type="ORF">MERR_LOCUS42909</name>
</gene>
<name>A0A6D2L6Z5_9BRAS</name>
<evidence type="ECO:0000313" key="3">
    <source>
        <dbReference type="Proteomes" id="UP000467841"/>
    </source>
</evidence>
<comment type="caution">
    <text evidence="2">The sequence shown here is derived from an EMBL/GenBank/DDBJ whole genome shotgun (WGS) entry which is preliminary data.</text>
</comment>
<feature type="region of interest" description="Disordered" evidence="1">
    <location>
        <begin position="1"/>
        <end position="101"/>
    </location>
</feature>
<protein>
    <submittedName>
        <fullName evidence="2">Uncharacterized protein</fullName>
    </submittedName>
</protein>
<feature type="compositionally biased region" description="Polar residues" evidence="1">
    <location>
        <begin position="74"/>
        <end position="101"/>
    </location>
</feature>
<reference evidence="2" key="1">
    <citation type="submission" date="2020-01" db="EMBL/GenBank/DDBJ databases">
        <authorList>
            <person name="Mishra B."/>
        </authorList>
    </citation>
    <scope>NUCLEOTIDE SEQUENCE [LARGE SCALE GENOMIC DNA]</scope>
</reference>
<proteinExistence type="predicted"/>
<feature type="compositionally biased region" description="Basic and acidic residues" evidence="1">
    <location>
        <begin position="51"/>
        <end position="68"/>
    </location>
</feature>
<dbReference type="Proteomes" id="UP000467841">
    <property type="component" value="Unassembled WGS sequence"/>
</dbReference>
<accession>A0A6D2L6Z5</accession>
<dbReference type="EMBL" id="CACVBM020001607">
    <property type="protein sequence ID" value="CAA7055673.1"/>
    <property type="molecule type" value="Genomic_DNA"/>
</dbReference>
<feature type="compositionally biased region" description="Polar residues" evidence="1">
    <location>
        <begin position="28"/>
        <end position="43"/>
    </location>
</feature>
<evidence type="ECO:0000256" key="1">
    <source>
        <dbReference type="SAM" id="MobiDB-lite"/>
    </source>
</evidence>
<evidence type="ECO:0000313" key="2">
    <source>
        <dbReference type="EMBL" id="CAA7055673.1"/>
    </source>
</evidence>
<sequence>MHDYLNPVRSLSKHKPYNSSLTEEHKTSSFSISNGIRNTNQCDPTKPPRSPRRDDRDRVKRVREESETLPRPNRNLSSRQRMETQNSSDRVQWSLDRTASP</sequence>
<keyword evidence="3" id="KW-1185">Reference proteome</keyword>
<dbReference type="AlphaFoldDB" id="A0A6D2L6Z5"/>
<organism evidence="2 3">
    <name type="scientific">Microthlaspi erraticum</name>
    <dbReference type="NCBI Taxonomy" id="1685480"/>
    <lineage>
        <taxon>Eukaryota</taxon>
        <taxon>Viridiplantae</taxon>
        <taxon>Streptophyta</taxon>
        <taxon>Embryophyta</taxon>
        <taxon>Tracheophyta</taxon>
        <taxon>Spermatophyta</taxon>
        <taxon>Magnoliopsida</taxon>
        <taxon>eudicotyledons</taxon>
        <taxon>Gunneridae</taxon>
        <taxon>Pentapetalae</taxon>
        <taxon>rosids</taxon>
        <taxon>malvids</taxon>
        <taxon>Brassicales</taxon>
        <taxon>Brassicaceae</taxon>
        <taxon>Coluteocarpeae</taxon>
        <taxon>Microthlaspi</taxon>
    </lineage>
</organism>